<dbReference type="Pfam" id="PF04773">
    <property type="entry name" value="FecR"/>
    <property type="match status" value="1"/>
</dbReference>
<feature type="domain" description="FecR protein" evidence="2">
    <location>
        <begin position="138"/>
        <end position="218"/>
    </location>
</feature>
<organism evidence="3 4">
    <name type="scientific">Idiomarina rhizosphaerae</name>
    <dbReference type="NCBI Taxonomy" id="2961572"/>
    <lineage>
        <taxon>Bacteria</taxon>
        <taxon>Pseudomonadati</taxon>
        <taxon>Pseudomonadota</taxon>
        <taxon>Gammaproteobacteria</taxon>
        <taxon>Alteromonadales</taxon>
        <taxon>Idiomarinaceae</taxon>
        <taxon>Idiomarina</taxon>
    </lineage>
</organism>
<dbReference type="Gene3D" id="2.60.120.1440">
    <property type="match status" value="1"/>
</dbReference>
<comment type="caution">
    <text evidence="3">The sequence shown here is derived from an EMBL/GenBank/DDBJ whole genome shotgun (WGS) entry which is preliminary data.</text>
</comment>
<dbReference type="Proteomes" id="UP001139474">
    <property type="component" value="Unassembled WGS sequence"/>
</dbReference>
<dbReference type="InterPro" id="IPR006860">
    <property type="entry name" value="FecR"/>
</dbReference>
<keyword evidence="4" id="KW-1185">Reference proteome</keyword>
<keyword evidence="1" id="KW-1133">Transmembrane helix</keyword>
<dbReference type="InterPro" id="IPR012373">
    <property type="entry name" value="Ferrdict_sens_TM"/>
</dbReference>
<keyword evidence="1" id="KW-0472">Membrane</keyword>
<evidence type="ECO:0000259" key="2">
    <source>
        <dbReference type="Pfam" id="PF04773"/>
    </source>
</evidence>
<evidence type="ECO:0000313" key="4">
    <source>
        <dbReference type="Proteomes" id="UP001139474"/>
    </source>
</evidence>
<dbReference type="RefSeq" id="WP_253617458.1">
    <property type="nucleotide sequence ID" value="NZ_JAMZDE010000001.1"/>
</dbReference>
<sequence length="329" mass="36918">MTEHHRLLQAADWLDRQEELSPQERKEFTLWMRDKDNRNAYKRVSGAMQAPEVDFAIEQQQSEPKNAANDDFSADTQSKNAFWGLWAVAASVACFVLVFQLTKTPHQPISPEPQVAQSAGFVKNQQLSANVAQPQSEVLADGTLIYLNADSQLEVIPEQNQRSVVLTRGQAYFDVAHNKQAPFIVKVGEAEVKVLGTSFDIEQLPTTTTITVYSGNVQVTQGAQYSLRRGQQLKLDSSGQGVVTDVRTESLPDWRTGWLEANAIPLSQVVAKLQRYSERPIKFESESVADLLIEGRFPLNKPEQAIQLISDAYQLKVDKQPDVLYMRPM</sequence>
<accession>A0A9X2FVW6</accession>
<gene>
    <name evidence="3" type="ORF">NJR55_02270</name>
</gene>
<evidence type="ECO:0000256" key="1">
    <source>
        <dbReference type="SAM" id="Phobius"/>
    </source>
</evidence>
<feature type="transmembrane region" description="Helical" evidence="1">
    <location>
        <begin position="81"/>
        <end position="101"/>
    </location>
</feature>
<dbReference type="PANTHER" id="PTHR30273">
    <property type="entry name" value="PERIPLASMIC SIGNAL SENSOR AND SIGMA FACTOR ACTIVATOR FECR-RELATED"/>
    <property type="match status" value="1"/>
</dbReference>
<dbReference type="Gene3D" id="3.55.50.30">
    <property type="match status" value="1"/>
</dbReference>
<protein>
    <submittedName>
        <fullName evidence="3">FecR domain-containing protein</fullName>
    </submittedName>
</protein>
<name>A0A9X2FVW6_9GAMM</name>
<dbReference type="AlphaFoldDB" id="A0A9X2FVW6"/>
<dbReference type="GO" id="GO:0016989">
    <property type="term" value="F:sigma factor antagonist activity"/>
    <property type="evidence" value="ECO:0007669"/>
    <property type="project" value="TreeGrafter"/>
</dbReference>
<dbReference type="EMBL" id="JAMZDE010000001">
    <property type="protein sequence ID" value="MCP1338409.1"/>
    <property type="molecule type" value="Genomic_DNA"/>
</dbReference>
<dbReference type="PIRSF" id="PIRSF018266">
    <property type="entry name" value="FecR"/>
    <property type="match status" value="1"/>
</dbReference>
<proteinExistence type="predicted"/>
<evidence type="ECO:0000313" key="3">
    <source>
        <dbReference type="EMBL" id="MCP1338409.1"/>
    </source>
</evidence>
<reference evidence="3" key="1">
    <citation type="submission" date="2022-06" db="EMBL/GenBank/DDBJ databases">
        <title>Idiomarina rhizosphaerae M1R2S28.</title>
        <authorList>
            <person name="Sun J.-Q."/>
            <person name="Li L.-F."/>
        </authorList>
    </citation>
    <scope>NUCLEOTIDE SEQUENCE</scope>
    <source>
        <strain evidence="3">M1R2S28</strain>
    </source>
</reference>
<dbReference type="PANTHER" id="PTHR30273:SF2">
    <property type="entry name" value="PROTEIN FECR"/>
    <property type="match status" value="1"/>
</dbReference>
<keyword evidence="1" id="KW-0812">Transmembrane</keyword>